<feature type="region of interest" description="Disordered" evidence="1">
    <location>
        <begin position="1"/>
        <end position="24"/>
    </location>
</feature>
<dbReference type="Proteomes" id="UP000829685">
    <property type="component" value="Unassembled WGS sequence"/>
</dbReference>
<comment type="caution">
    <text evidence="2">The sequence shown here is derived from an EMBL/GenBank/DDBJ whole genome shotgun (WGS) entry which is preliminary data.</text>
</comment>
<organism evidence="2 3">
    <name type="scientific">Neoarthrinium moseri</name>
    <dbReference type="NCBI Taxonomy" id="1658444"/>
    <lineage>
        <taxon>Eukaryota</taxon>
        <taxon>Fungi</taxon>
        <taxon>Dikarya</taxon>
        <taxon>Ascomycota</taxon>
        <taxon>Pezizomycotina</taxon>
        <taxon>Sordariomycetes</taxon>
        <taxon>Xylariomycetidae</taxon>
        <taxon>Amphisphaeriales</taxon>
        <taxon>Apiosporaceae</taxon>
        <taxon>Neoarthrinium</taxon>
    </lineage>
</organism>
<accession>A0A9P9WJ13</accession>
<reference evidence="2" key="1">
    <citation type="submission" date="2021-03" db="EMBL/GenBank/DDBJ databases">
        <title>Revisited historic fungal species revealed as producer of novel bioactive compounds through whole genome sequencing and comparative genomics.</title>
        <authorList>
            <person name="Vignolle G.A."/>
            <person name="Hochenegger N."/>
            <person name="Mach R.L."/>
            <person name="Mach-Aigner A.R."/>
            <person name="Javad Rahimi M."/>
            <person name="Salim K.A."/>
            <person name="Chan C.M."/>
            <person name="Lim L.B.L."/>
            <person name="Cai F."/>
            <person name="Druzhinina I.S."/>
            <person name="U'Ren J.M."/>
            <person name="Derntl C."/>
        </authorList>
    </citation>
    <scope>NUCLEOTIDE SEQUENCE</scope>
    <source>
        <strain evidence="2">TUCIM 5799</strain>
    </source>
</reference>
<evidence type="ECO:0000313" key="2">
    <source>
        <dbReference type="EMBL" id="KAI1865686.1"/>
    </source>
</evidence>
<dbReference type="PANTHER" id="PTHR34213:SF2">
    <property type="entry name" value="NUCLEAR TRANSPORT FACTOR 2 (NTF2) FAMILY PROTEIN"/>
    <property type="match status" value="1"/>
</dbReference>
<evidence type="ECO:0000256" key="1">
    <source>
        <dbReference type="SAM" id="MobiDB-lite"/>
    </source>
</evidence>
<keyword evidence="3" id="KW-1185">Reference proteome</keyword>
<protein>
    <submittedName>
        <fullName evidence="2">Uncharacterized protein</fullName>
    </submittedName>
</protein>
<gene>
    <name evidence="2" type="ORF">JX265_008009</name>
</gene>
<feature type="compositionally biased region" description="Basic and acidic residues" evidence="1">
    <location>
        <begin position="11"/>
        <end position="20"/>
    </location>
</feature>
<dbReference type="PANTHER" id="PTHR34213">
    <property type="entry name" value="NUCLEAR TRANSPORT FACTOR 2 (NTF2) FAMILY PROTEIN"/>
    <property type="match status" value="1"/>
</dbReference>
<sequence>MSTIQSSPKLRSKDGQHHNDVFVNSGKVNFSQDASLPGEHLEVRQTHPTGDYTPDPSKSLPLSAARQALVDDIIALYEMKPTEDRVKRYTADCVHNDQFVHANDRYKMAGQWFALPKLFKSAKSHGYQVSPTTVEWTFKFIPKTAVINPLVSLSLDPASIDSDFIRVKYHKDQANDKDYPNEGLGASFKKLQADNVARYMDSPEVESFKGDRNAGKEQRLQYGRGDEKGQTPVKDLLSVHLNMANGNTEWPAAHYSRTLCSRGIRENTVVADGASMSTRQSHMESDQRPHDVLTIGF</sequence>
<feature type="compositionally biased region" description="Basic and acidic residues" evidence="1">
    <location>
        <begin position="281"/>
        <end position="291"/>
    </location>
</feature>
<evidence type="ECO:0000313" key="3">
    <source>
        <dbReference type="Proteomes" id="UP000829685"/>
    </source>
</evidence>
<dbReference type="AlphaFoldDB" id="A0A9P9WJ13"/>
<name>A0A9P9WJ13_9PEZI</name>
<dbReference type="EMBL" id="JAFIMR010000021">
    <property type="protein sequence ID" value="KAI1865686.1"/>
    <property type="molecule type" value="Genomic_DNA"/>
</dbReference>
<feature type="region of interest" description="Disordered" evidence="1">
    <location>
        <begin position="277"/>
        <end position="297"/>
    </location>
</feature>
<proteinExistence type="predicted"/>